<dbReference type="GO" id="GO:0016614">
    <property type="term" value="F:oxidoreductase activity, acting on CH-OH group of donors"/>
    <property type="evidence" value="ECO:0007669"/>
    <property type="project" value="InterPro"/>
</dbReference>
<dbReference type="STRING" id="1328759.A0A5C2RYX8"/>
<dbReference type="Gene3D" id="4.10.450.10">
    <property type="entry name" value="Glucose Oxidase, domain 2"/>
    <property type="match status" value="1"/>
</dbReference>
<dbReference type="InterPro" id="IPR036188">
    <property type="entry name" value="FAD/NAD-bd_sf"/>
</dbReference>
<organism evidence="13 14">
    <name type="scientific">Lentinus tigrinus ALCF2SS1-6</name>
    <dbReference type="NCBI Taxonomy" id="1328759"/>
    <lineage>
        <taxon>Eukaryota</taxon>
        <taxon>Fungi</taxon>
        <taxon>Dikarya</taxon>
        <taxon>Basidiomycota</taxon>
        <taxon>Agaricomycotina</taxon>
        <taxon>Agaricomycetes</taxon>
        <taxon>Polyporales</taxon>
        <taxon>Polyporaceae</taxon>
        <taxon>Lentinus</taxon>
    </lineage>
</organism>
<feature type="signal peptide" evidence="10">
    <location>
        <begin position="1"/>
        <end position="22"/>
    </location>
</feature>
<evidence type="ECO:0000256" key="3">
    <source>
        <dbReference type="ARBA" id="ARBA00022630"/>
    </source>
</evidence>
<evidence type="ECO:0000259" key="12">
    <source>
        <dbReference type="PROSITE" id="PS00624"/>
    </source>
</evidence>
<dbReference type="InterPro" id="IPR007867">
    <property type="entry name" value="GMC_OxRtase_C"/>
</dbReference>
<accession>A0A5C2RYX8</accession>
<evidence type="ECO:0000256" key="4">
    <source>
        <dbReference type="ARBA" id="ARBA00022729"/>
    </source>
</evidence>
<keyword evidence="5 8" id="KW-0274">FAD</keyword>
<evidence type="ECO:0000256" key="9">
    <source>
        <dbReference type="RuleBase" id="RU003968"/>
    </source>
</evidence>
<evidence type="ECO:0000256" key="7">
    <source>
        <dbReference type="PIRSR" id="PIRSR000137-1"/>
    </source>
</evidence>
<dbReference type="Proteomes" id="UP000313359">
    <property type="component" value="Unassembled WGS sequence"/>
</dbReference>
<dbReference type="InterPro" id="IPR027424">
    <property type="entry name" value="Glucose_Oxidase_domain_2"/>
</dbReference>
<evidence type="ECO:0000256" key="6">
    <source>
        <dbReference type="ARBA" id="ARBA00023002"/>
    </source>
</evidence>
<dbReference type="SUPFAM" id="SSF54373">
    <property type="entry name" value="FAD-linked reductases, C-terminal domain"/>
    <property type="match status" value="1"/>
</dbReference>
<dbReference type="OrthoDB" id="269227at2759"/>
<dbReference type="Pfam" id="PF00732">
    <property type="entry name" value="GMC_oxred_N"/>
    <property type="match status" value="1"/>
</dbReference>
<dbReference type="Gene3D" id="3.30.560.10">
    <property type="entry name" value="Glucose Oxidase, domain 3"/>
    <property type="match status" value="1"/>
</dbReference>
<dbReference type="PROSITE" id="PS00624">
    <property type="entry name" value="GMC_OXRED_2"/>
    <property type="match status" value="1"/>
</dbReference>
<feature type="domain" description="Glucose-methanol-choline oxidoreductase N-terminal" evidence="11">
    <location>
        <begin position="115"/>
        <end position="138"/>
    </location>
</feature>
<dbReference type="SUPFAM" id="SSF51905">
    <property type="entry name" value="FAD/NAD(P)-binding domain"/>
    <property type="match status" value="1"/>
</dbReference>
<gene>
    <name evidence="13" type="ORF">L227DRAFT_614662</name>
</gene>
<dbReference type="PANTHER" id="PTHR11552:SF201">
    <property type="entry name" value="GLUCOSE-METHANOL-CHOLINE OXIDOREDUCTASE N-TERMINAL DOMAIN-CONTAINING PROTEIN"/>
    <property type="match status" value="1"/>
</dbReference>
<dbReference type="Pfam" id="PF05199">
    <property type="entry name" value="GMC_oxred_C"/>
    <property type="match status" value="1"/>
</dbReference>
<evidence type="ECO:0000256" key="1">
    <source>
        <dbReference type="ARBA" id="ARBA00001974"/>
    </source>
</evidence>
<evidence type="ECO:0000259" key="11">
    <source>
        <dbReference type="PROSITE" id="PS00623"/>
    </source>
</evidence>
<name>A0A5C2RYX8_9APHY</name>
<proteinExistence type="inferred from homology"/>
<keyword evidence="3 9" id="KW-0285">Flavoprotein</keyword>
<keyword evidence="4 10" id="KW-0732">Signal</keyword>
<dbReference type="PROSITE" id="PS00623">
    <property type="entry name" value="GMC_OXRED_1"/>
    <property type="match status" value="1"/>
</dbReference>
<feature type="chain" id="PRO_5022987333" evidence="10">
    <location>
        <begin position="23"/>
        <end position="639"/>
    </location>
</feature>
<dbReference type="Gene3D" id="3.50.50.60">
    <property type="entry name" value="FAD/NAD(P)-binding domain"/>
    <property type="match status" value="1"/>
</dbReference>
<dbReference type="InterPro" id="IPR000172">
    <property type="entry name" value="GMC_OxRdtase_N"/>
</dbReference>
<evidence type="ECO:0000256" key="10">
    <source>
        <dbReference type="SAM" id="SignalP"/>
    </source>
</evidence>
<dbReference type="InterPro" id="IPR012132">
    <property type="entry name" value="GMC_OxRdtase"/>
</dbReference>
<protein>
    <submittedName>
        <fullName evidence="13">Alcohol oxidase</fullName>
    </submittedName>
</protein>
<dbReference type="GO" id="GO:0050660">
    <property type="term" value="F:flavin adenine dinucleotide binding"/>
    <property type="evidence" value="ECO:0007669"/>
    <property type="project" value="InterPro"/>
</dbReference>
<sequence length="639" mass="67500">MFLRPSFTALASLVLFTTSASAGPNLHKRATEVTTDASGVEGQTYDYIVVGGGLTGITVAARLAENSSLKVLVVEAGGDDRTNEEVYSIYAYSQAFGTSLDWAWPTDKGKVVRGGKTLGGSSSINGGHWTRGLNAQYDAWSSLLEDSEASVGWNWGRHVLVHEEGALLHKLGLLKPSSGRMQAETFSAPNAQQMAKGAQSIASYHGTTGPVQVTYPDEMYGGPQMPAFVNTIVNLTGIAHYKDLNGGTPNCVSITPLSLDWHDDDHRSSSIQAYYTPVEGRRHGLTLLTQHQVTKVLFQSGSTAPHVASGVEFAKADGSGARMQAFARKEVILAAGAIQTPALLQLSGIGDSAVLGPLGIATLVDLKTVGKNFQEQTMNSLGADGNGFDKGGHGPTDAIAYPNIHQLFGNKAAASIQKIQSSLAQWAQSQSNNAISAEALQTIFELQAGLIINNNAPVAELFFDSGYPDDLGIDMWQLLPFSRGNVTIKSSDPFTKPAVNVNYFSVGWDLDVQIAGARLSRKILASPPISNLRSSKGETIPGHTTVPDNGDGGSDADWKKWIVQSGTSAGFSAVSHPIGTAAMMKRSLGGVVDAQLKVYDTANVRVVDASVMPLQVSAHLSSTLYGVAEKAADLIKAAQ</sequence>
<evidence type="ECO:0000313" key="14">
    <source>
        <dbReference type="Proteomes" id="UP000313359"/>
    </source>
</evidence>
<dbReference type="PANTHER" id="PTHR11552">
    <property type="entry name" value="GLUCOSE-METHANOL-CHOLINE GMC OXIDOREDUCTASE"/>
    <property type="match status" value="1"/>
</dbReference>
<feature type="domain" description="Glucose-methanol-choline oxidoreductase N-terminal" evidence="12">
    <location>
        <begin position="336"/>
        <end position="350"/>
    </location>
</feature>
<keyword evidence="6" id="KW-0560">Oxidoreductase</keyword>
<comment type="cofactor">
    <cofactor evidence="1 8">
        <name>FAD</name>
        <dbReference type="ChEBI" id="CHEBI:57692"/>
    </cofactor>
</comment>
<feature type="active site" description="Proton acceptor" evidence="7">
    <location>
        <position position="619"/>
    </location>
</feature>
<reference evidence="13" key="1">
    <citation type="journal article" date="2018" name="Genome Biol. Evol.">
        <title>Genomics and development of Lentinus tigrinus, a white-rot wood-decaying mushroom with dimorphic fruiting bodies.</title>
        <authorList>
            <person name="Wu B."/>
            <person name="Xu Z."/>
            <person name="Knudson A."/>
            <person name="Carlson A."/>
            <person name="Chen N."/>
            <person name="Kovaka S."/>
            <person name="LaButti K."/>
            <person name="Lipzen A."/>
            <person name="Pennachio C."/>
            <person name="Riley R."/>
            <person name="Schakwitz W."/>
            <person name="Umezawa K."/>
            <person name="Ohm R.A."/>
            <person name="Grigoriev I.V."/>
            <person name="Nagy L.G."/>
            <person name="Gibbons J."/>
            <person name="Hibbett D."/>
        </authorList>
    </citation>
    <scope>NUCLEOTIDE SEQUENCE [LARGE SCALE GENOMIC DNA]</scope>
    <source>
        <strain evidence="13">ALCF2SS1-6</strain>
    </source>
</reference>
<evidence type="ECO:0000256" key="8">
    <source>
        <dbReference type="PIRSR" id="PIRSR000137-2"/>
    </source>
</evidence>
<evidence type="ECO:0000256" key="2">
    <source>
        <dbReference type="ARBA" id="ARBA00010790"/>
    </source>
</evidence>
<dbReference type="PIRSF" id="PIRSF000137">
    <property type="entry name" value="Alcohol_oxidase"/>
    <property type="match status" value="1"/>
</dbReference>
<dbReference type="EMBL" id="ML122289">
    <property type="protein sequence ID" value="RPD56270.1"/>
    <property type="molecule type" value="Genomic_DNA"/>
</dbReference>
<feature type="binding site" evidence="8">
    <location>
        <position position="293"/>
    </location>
    <ligand>
        <name>FAD</name>
        <dbReference type="ChEBI" id="CHEBI:57692"/>
    </ligand>
</feature>
<keyword evidence="14" id="KW-1185">Reference proteome</keyword>
<dbReference type="AlphaFoldDB" id="A0A5C2RYX8"/>
<evidence type="ECO:0000256" key="5">
    <source>
        <dbReference type="ARBA" id="ARBA00022827"/>
    </source>
</evidence>
<comment type="similarity">
    <text evidence="2 9">Belongs to the GMC oxidoreductase family.</text>
</comment>
<evidence type="ECO:0000313" key="13">
    <source>
        <dbReference type="EMBL" id="RPD56270.1"/>
    </source>
</evidence>
<feature type="active site" description="Proton donor" evidence="7">
    <location>
        <position position="576"/>
    </location>
</feature>